<name>A0A2S6AIY4_9NOCA</name>
<organism evidence="1 2">
    <name type="scientific">Nocardia nova</name>
    <dbReference type="NCBI Taxonomy" id="37330"/>
    <lineage>
        <taxon>Bacteria</taxon>
        <taxon>Bacillati</taxon>
        <taxon>Actinomycetota</taxon>
        <taxon>Actinomycetes</taxon>
        <taxon>Mycobacteriales</taxon>
        <taxon>Nocardiaceae</taxon>
        <taxon>Nocardia</taxon>
    </lineage>
</organism>
<proteinExistence type="predicted"/>
<dbReference type="EMBL" id="PSZC01000024">
    <property type="protein sequence ID" value="PPJ35157.1"/>
    <property type="molecule type" value="Genomic_DNA"/>
</dbReference>
<accession>A0A2S6AIY4</accession>
<reference evidence="1 2" key="1">
    <citation type="submission" date="2018-02" db="EMBL/GenBank/DDBJ databases">
        <title>8 Nocardia nova and 1 Nocardia cyriacigeorgica strain used for evolution to TMP-SMX.</title>
        <authorList>
            <person name="Mehta H."/>
            <person name="Weng J."/>
            <person name="Shamoo Y."/>
        </authorList>
    </citation>
    <scope>NUCLEOTIDE SEQUENCE [LARGE SCALE GENOMIC DNA]</scope>
    <source>
        <strain evidence="1 2">MDA3139</strain>
    </source>
</reference>
<evidence type="ECO:0000313" key="1">
    <source>
        <dbReference type="EMBL" id="PPJ35157.1"/>
    </source>
</evidence>
<protein>
    <submittedName>
        <fullName evidence="1">Uncharacterized protein</fullName>
    </submittedName>
</protein>
<evidence type="ECO:0000313" key="2">
    <source>
        <dbReference type="Proteomes" id="UP000239874"/>
    </source>
</evidence>
<dbReference type="Proteomes" id="UP000239874">
    <property type="component" value="Unassembled WGS sequence"/>
</dbReference>
<sequence>MLRRPGPRSVLADRACRLAHPALPHGPETTLDLATPAPPTIGTSPYDIPIVLCGKDTVRATGTGDFPFGLKLQRAVTIDAISVRCISAASPGNLTVEIRQNGTAPSGASLAVAAANQVSGGTARTEVR</sequence>
<dbReference type="AlphaFoldDB" id="A0A2S6AIY4"/>
<gene>
    <name evidence="1" type="ORF">C5E45_27300</name>
</gene>
<comment type="caution">
    <text evidence="1">The sequence shown here is derived from an EMBL/GenBank/DDBJ whole genome shotgun (WGS) entry which is preliminary data.</text>
</comment>